<organism evidence="5 6">
    <name type="scientific">Mycolicibacterium rufum</name>
    <dbReference type="NCBI Taxonomy" id="318424"/>
    <lineage>
        <taxon>Bacteria</taxon>
        <taxon>Bacillati</taxon>
        <taxon>Actinomycetota</taxon>
        <taxon>Actinomycetes</taxon>
        <taxon>Mycobacteriales</taxon>
        <taxon>Mycobacteriaceae</taxon>
        <taxon>Mycolicibacterium</taxon>
    </lineage>
</organism>
<proteinExistence type="predicted"/>
<accession>A0ABY3UEB2</accession>
<dbReference type="PROSITE" id="PS01124">
    <property type="entry name" value="HTH_ARAC_FAMILY_2"/>
    <property type="match status" value="1"/>
</dbReference>
<dbReference type="InterPro" id="IPR009057">
    <property type="entry name" value="Homeodomain-like_sf"/>
</dbReference>
<evidence type="ECO:0000256" key="1">
    <source>
        <dbReference type="ARBA" id="ARBA00023015"/>
    </source>
</evidence>
<dbReference type="Pfam" id="PF12833">
    <property type="entry name" value="HTH_18"/>
    <property type="match status" value="1"/>
</dbReference>
<evidence type="ECO:0000256" key="2">
    <source>
        <dbReference type="ARBA" id="ARBA00023125"/>
    </source>
</evidence>
<dbReference type="Proteomes" id="UP001055159">
    <property type="component" value="Chromosome"/>
</dbReference>
<dbReference type="EMBL" id="CP092427">
    <property type="protein sequence ID" value="ULP37613.1"/>
    <property type="molecule type" value="Genomic_DNA"/>
</dbReference>
<dbReference type="PANTHER" id="PTHR46796:SF13">
    <property type="entry name" value="HTH-TYPE TRANSCRIPTIONAL ACTIVATOR RHAS"/>
    <property type="match status" value="1"/>
</dbReference>
<gene>
    <name evidence="5" type="ORF">MJO55_04035</name>
</gene>
<dbReference type="SMART" id="SM00342">
    <property type="entry name" value="HTH_ARAC"/>
    <property type="match status" value="1"/>
</dbReference>
<name>A0ABY3UEB2_9MYCO</name>
<dbReference type="InterPro" id="IPR032783">
    <property type="entry name" value="AraC_lig"/>
</dbReference>
<keyword evidence="2" id="KW-0238">DNA-binding</keyword>
<evidence type="ECO:0000256" key="3">
    <source>
        <dbReference type="ARBA" id="ARBA00023163"/>
    </source>
</evidence>
<dbReference type="InterPro" id="IPR050204">
    <property type="entry name" value="AraC_XylS_family_regulators"/>
</dbReference>
<keyword evidence="1" id="KW-0805">Transcription regulation</keyword>
<dbReference type="Gene3D" id="1.10.10.60">
    <property type="entry name" value="Homeodomain-like"/>
    <property type="match status" value="2"/>
</dbReference>
<sequence length="311" mass="33136">MAAAEISASGLWDALIPLLRPQAVLSKTVDGGGRWSVRKPPYGDPAFCLMLEGACILEPDGLDGVDLHAGDFLLMPRMPGFTLSATRGIEPTVVPLDYARLTRHGDEGAPVTMRMLGGYFRFDPAHAALLVSLLPTLVVVRRGEPGSDRLSRIIGLIAEQEAHGDSGSSTAILERLVEVLLIEAMRANTPVPADRQRGLVAALADPVLAPALHALHADIAYGWTVEGLAGAASISRAAFARRFTETVGMTPMHYLLEWRLALAKDLLRSGTLSTAQIAARVGYRSAPAFTTAFARATGCSPTEFARRCCIA</sequence>
<evidence type="ECO:0000259" key="4">
    <source>
        <dbReference type="PROSITE" id="PS01124"/>
    </source>
</evidence>
<evidence type="ECO:0000313" key="5">
    <source>
        <dbReference type="EMBL" id="ULP37613.1"/>
    </source>
</evidence>
<feature type="domain" description="HTH araC/xylS-type" evidence="4">
    <location>
        <begin position="209"/>
        <end position="307"/>
    </location>
</feature>
<reference evidence="5" key="1">
    <citation type="submission" date="2022-08" db="EMBL/GenBank/DDBJ databases">
        <title>Whole genome sequencing of non-tuberculosis mycobacteria type-strains.</title>
        <authorList>
            <person name="Igarashi Y."/>
            <person name="Osugi A."/>
            <person name="Mitarai S."/>
        </authorList>
    </citation>
    <scope>NUCLEOTIDE SEQUENCE</scope>
    <source>
        <strain evidence="5">JCM 16372</strain>
    </source>
</reference>
<evidence type="ECO:0000313" key="6">
    <source>
        <dbReference type="Proteomes" id="UP001055159"/>
    </source>
</evidence>
<keyword evidence="6" id="KW-1185">Reference proteome</keyword>
<dbReference type="PANTHER" id="PTHR46796">
    <property type="entry name" value="HTH-TYPE TRANSCRIPTIONAL ACTIVATOR RHAS-RELATED"/>
    <property type="match status" value="1"/>
</dbReference>
<dbReference type="Pfam" id="PF12852">
    <property type="entry name" value="Cupin_6"/>
    <property type="match status" value="1"/>
</dbReference>
<keyword evidence="3" id="KW-0804">Transcription</keyword>
<protein>
    <submittedName>
        <fullName evidence="5">AraC family transcriptional regulator</fullName>
    </submittedName>
</protein>
<dbReference type="SUPFAM" id="SSF46689">
    <property type="entry name" value="Homeodomain-like"/>
    <property type="match status" value="2"/>
</dbReference>
<dbReference type="RefSeq" id="WP_239735710.1">
    <property type="nucleotide sequence ID" value="NZ_CP092427.2"/>
</dbReference>
<dbReference type="InterPro" id="IPR018060">
    <property type="entry name" value="HTH_AraC"/>
</dbReference>